<feature type="region of interest" description="Disordered" evidence="1">
    <location>
        <begin position="157"/>
        <end position="237"/>
    </location>
</feature>
<dbReference type="AlphaFoldDB" id="A0A9W7TWT0"/>
<accession>A0A9W7TWT0</accession>
<name>A0A9W7TWT0_TRIRA</name>
<dbReference type="Proteomes" id="UP001059041">
    <property type="component" value="Linkage Group LG10"/>
</dbReference>
<protein>
    <submittedName>
        <fullName evidence="2">Uncharacterized protein</fullName>
    </submittedName>
</protein>
<evidence type="ECO:0000313" key="2">
    <source>
        <dbReference type="EMBL" id="KAI7804506.1"/>
    </source>
</evidence>
<feature type="compositionally biased region" description="Polar residues" evidence="1">
    <location>
        <begin position="158"/>
        <end position="176"/>
    </location>
</feature>
<evidence type="ECO:0000256" key="1">
    <source>
        <dbReference type="SAM" id="MobiDB-lite"/>
    </source>
</evidence>
<keyword evidence="3" id="KW-1185">Reference proteome</keyword>
<evidence type="ECO:0000313" key="3">
    <source>
        <dbReference type="Proteomes" id="UP001059041"/>
    </source>
</evidence>
<organism evidence="2 3">
    <name type="scientific">Triplophysa rosa</name>
    <name type="common">Cave loach</name>
    <dbReference type="NCBI Taxonomy" id="992332"/>
    <lineage>
        <taxon>Eukaryota</taxon>
        <taxon>Metazoa</taxon>
        <taxon>Chordata</taxon>
        <taxon>Craniata</taxon>
        <taxon>Vertebrata</taxon>
        <taxon>Euteleostomi</taxon>
        <taxon>Actinopterygii</taxon>
        <taxon>Neopterygii</taxon>
        <taxon>Teleostei</taxon>
        <taxon>Ostariophysi</taxon>
        <taxon>Cypriniformes</taxon>
        <taxon>Nemacheilidae</taxon>
        <taxon>Triplophysa</taxon>
    </lineage>
</organism>
<comment type="caution">
    <text evidence="2">The sequence shown here is derived from an EMBL/GenBank/DDBJ whole genome shotgun (WGS) entry which is preliminary data.</text>
</comment>
<dbReference type="OrthoDB" id="8960401at2759"/>
<reference evidence="2" key="1">
    <citation type="submission" date="2021-02" db="EMBL/GenBank/DDBJ databases">
        <title>Comparative genomics reveals that relaxation of natural selection precedes convergent phenotypic evolution of cavefish.</title>
        <authorList>
            <person name="Peng Z."/>
        </authorList>
    </citation>
    <scope>NUCLEOTIDE SEQUENCE</scope>
    <source>
        <tissue evidence="2">Muscle</tissue>
    </source>
</reference>
<sequence length="237" mass="26616">MYELISTNPSDVVGRLAFKYMEMCKVDSSSDSESETNPRWSDVNNKAFENWAACKKLQRLSGQNYQQCLDPYDGSSEDSSNSWNKGPKRQRHSGFRVKGRGRRSAINAPCPRRETTQHELTDVRHHGDVQMRSSSDTEPSFCSPCRAVTRLKVDLSDSGFNTRSSLNSPALPSGTETVERSSERIQLGSSTLSPRSPDCSSFHGAFSKRKFFPPSGDTDEGMQRKRPCISDMEVERE</sequence>
<feature type="region of interest" description="Disordered" evidence="1">
    <location>
        <begin position="71"/>
        <end position="138"/>
    </location>
</feature>
<proteinExistence type="predicted"/>
<dbReference type="EMBL" id="JAFHDT010000010">
    <property type="protein sequence ID" value="KAI7804506.1"/>
    <property type="molecule type" value="Genomic_DNA"/>
</dbReference>
<gene>
    <name evidence="2" type="ORF">IRJ41_012371</name>
</gene>
<feature type="compositionally biased region" description="Basic and acidic residues" evidence="1">
    <location>
        <begin position="111"/>
        <end position="129"/>
    </location>
</feature>
<feature type="compositionally biased region" description="Basic residues" evidence="1">
    <location>
        <begin position="86"/>
        <end position="103"/>
    </location>
</feature>